<sequence>MAPNSQTLECNTYLWELLQLRFSLKSKAKHVPLLLWNPRCFCDNSSCQCSKTYSWNSGSAGGGQNRNVQHILFRVLQLTILKSLPGSEMQAEFAVDLVQLLF</sequence>
<dbReference type="Proteomes" id="UP000606786">
    <property type="component" value="Unassembled WGS sequence"/>
</dbReference>
<protein>
    <submittedName>
        <fullName evidence="1">(Mediterranean fruit fly) hypothetical protein</fullName>
    </submittedName>
</protein>
<gene>
    <name evidence="1" type="ORF">CCAP1982_LOCUS11486</name>
</gene>
<reference evidence="1" key="1">
    <citation type="submission" date="2020-11" db="EMBL/GenBank/DDBJ databases">
        <authorList>
            <person name="Whitehead M."/>
        </authorList>
    </citation>
    <scope>NUCLEOTIDE SEQUENCE</scope>
    <source>
        <strain evidence="1">EGII</strain>
    </source>
</reference>
<evidence type="ECO:0000313" key="1">
    <source>
        <dbReference type="EMBL" id="CAD7003023.1"/>
    </source>
</evidence>
<keyword evidence="2" id="KW-1185">Reference proteome</keyword>
<dbReference type="AlphaFoldDB" id="A0A811V0U7"/>
<dbReference type="EMBL" id="CAJHJT010000034">
    <property type="protein sequence ID" value="CAD7003023.1"/>
    <property type="molecule type" value="Genomic_DNA"/>
</dbReference>
<accession>A0A811V0U7</accession>
<organism evidence="1 2">
    <name type="scientific">Ceratitis capitata</name>
    <name type="common">Mediterranean fruit fly</name>
    <name type="synonym">Tephritis capitata</name>
    <dbReference type="NCBI Taxonomy" id="7213"/>
    <lineage>
        <taxon>Eukaryota</taxon>
        <taxon>Metazoa</taxon>
        <taxon>Ecdysozoa</taxon>
        <taxon>Arthropoda</taxon>
        <taxon>Hexapoda</taxon>
        <taxon>Insecta</taxon>
        <taxon>Pterygota</taxon>
        <taxon>Neoptera</taxon>
        <taxon>Endopterygota</taxon>
        <taxon>Diptera</taxon>
        <taxon>Brachycera</taxon>
        <taxon>Muscomorpha</taxon>
        <taxon>Tephritoidea</taxon>
        <taxon>Tephritidae</taxon>
        <taxon>Ceratitis</taxon>
        <taxon>Ceratitis</taxon>
    </lineage>
</organism>
<proteinExistence type="predicted"/>
<comment type="caution">
    <text evidence="1">The sequence shown here is derived from an EMBL/GenBank/DDBJ whole genome shotgun (WGS) entry which is preliminary data.</text>
</comment>
<evidence type="ECO:0000313" key="2">
    <source>
        <dbReference type="Proteomes" id="UP000606786"/>
    </source>
</evidence>
<name>A0A811V0U7_CERCA</name>